<gene>
    <name evidence="1" type="ORF">DPMN_054303</name>
</gene>
<dbReference type="EMBL" id="JAIWYP010000012">
    <property type="protein sequence ID" value="KAH3728349.1"/>
    <property type="molecule type" value="Genomic_DNA"/>
</dbReference>
<protein>
    <submittedName>
        <fullName evidence="1">Uncharacterized protein</fullName>
    </submittedName>
</protein>
<name>A0A9D4HR36_DREPO</name>
<reference evidence="1" key="2">
    <citation type="submission" date="2020-11" db="EMBL/GenBank/DDBJ databases">
        <authorList>
            <person name="McCartney M.A."/>
            <person name="Auch B."/>
            <person name="Kono T."/>
            <person name="Mallez S."/>
            <person name="Becker A."/>
            <person name="Gohl D.M."/>
            <person name="Silverstein K.A.T."/>
            <person name="Koren S."/>
            <person name="Bechman K.B."/>
            <person name="Herman A."/>
            <person name="Abrahante J.E."/>
            <person name="Garbe J."/>
        </authorList>
    </citation>
    <scope>NUCLEOTIDE SEQUENCE</scope>
    <source>
        <strain evidence="1">Duluth1</strain>
        <tissue evidence="1">Whole animal</tissue>
    </source>
</reference>
<proteinExistence type="predicted"/>
<evidence type="ECO:0000313" key="2">
    <source>
        <dbReference type="Proteomes" id="UP000828390"/>
    </source>
</evidence>
<dbReference type="PROSITE" id="PS51257">
    <property type="entry name" value="PROKAR_LIPOPROTEIN"/>
    <property type="match status" value="1"/>
</dbReference>
<keyword evidence="2" id="KW-1185">Reference proteome</keyword>
<dbReference type="Proteomes" id="UP000828390">
    <property type="component" value="Unassembled WGS sequence"/>
</dbReference>
<organism evidence="1 2">
    <name type="scientific">Dreissena polymorpha</name>
    <name type="common">Zebra mussel</name>
    <name type="synonym">Mytilus polymorpha</name>
    <dbReference type="NCBI Taxonomy" id="45954"/>
    <lineage>
        <taxon>Eukaryota</taxon>
        <taxon>Metazoa</taxon>
        <taxon>Spiralia</taxon>
        <taxon>Lophotrochozoa</taxon>
        <taxon>Mollusca</taxon>
        <taxon>Bivalvia</taxon>
        <taxon>Autobranchia</taxon>
        <taxon>Heteroconchia</taxon>
        <taxon>Euheterodonta</taxon>
        <taxon>Imparidentia</taxon>
        <taxon>Neoheterodontei</taxon>
        <taxon>Myida</taxon>
        <taxon>Dreissenoidea</taxon>
        <taxon>Dreissenidae</taxon>
        <taxon>Dreissena</taxon>
    </lineage>
</organism>
<dbReference type="AlphaFoldDB" id="A0A9D4HR36"/>
<reference evidence="1" key="1">
    <citation type="journal article" date="2019" name="bioRxiv">
        <title>The Genome of the Zebra Mussel, Dreissena polymorpha: A Resource for Invasive Species Research.</title>
        <authorList>
            <person name="McCartney M.A."/>
            <person name="Auch B."/>
            <person name="Kono T."/>
            <person name="Mallez S."/>
            <person name="Zhang Y."/>
            <person name="Obille A."/>
            <person name="Becker A."/>
            <person name="Abrahante J.E."/>
            <person name="Garbe J."/>
            <person name="Badalamenti J.P."/>
            <person name="Herman A."/>
            <person name="Mangelson H."/>
            <person name="Liachko I."/>
            <person name="Sullivan S."/>
            <person name="Sone E.D."/>
            <person name="Koren S."/>
            <person name="Silverstein K.A.T."/>
            <person name="Beckman K.B."/>
            <person name="Gohl D.M."/>
        </authorList>
    </citation>
    <scope>NUCLEOTIDE SEQUENCE</scope>
    <source>
        <strain evidence="1">Duluth1</strain>
        <tissue evidence="1">Whole animal</tissue>
    </source>
</reference>
<comment type="caution">
    <text evidence="1">The sequence shown here is derived from an EMBL/GenBank/DDBJ whole genome shotgun (WGS) entry which is preliminary data.</text>
</comment>
<accession>A0A9D4HR36</accession>
<sequence>MSKDSSTQSSTAKVIQAIGVAIACHSLEIQLPDTALRKLCECLLVSMDKTNKSVVEWEPVKTLVNSEYVQFS</sequence>
<evidence type="ECO:0000313" key="1">
    <source>
        <dbReference type="EMBL" id="KAH3728349.1"/>
    </source>
</evidence>